<keyword evidence="2" id="KW-1185">Reference proteome</keyword>
<evidence type="ECO:0000313" key="2">
    <source>
        <dbReference type="Proteomes" id="UP000091857"/>
    </source>
</evidence>
<name>A0ACB7HFY9_MANES</name>
<organism evidence="1 2">
    <name type="scientific">Manihot esculenta</name>
    <name type="common">Cassava</name>
    <name type="synonym">Jatropha manihot</name>
    <dbReference type="NCBI Taxonomy" id="3983"/>
    <lineage>
        <taxon>Eukaryota</taxon>
        <taxon>Viridiplantae</taxon>
        <taxon>Streptophyta</taxon>
        <taxon>Embryophyta</taxon>
        <taxon>Tracheophyta</taxon>
        <taxon>Spermatophyta</taxon>
        <taxon>Magnoliopsida</taxon>
        <taxon>eudicotyledons</taxon>
        <taxon>Gunneridae</taxon>
        <taxon>Pentapetalae</taxon>
        <taxon>rosids</taxon>
        <taxon>fabids</taxon>
        <taxon>Malpighiales</taxon>
        <taxon>Euphorbiaceae</taxon>
        <taxon>Crotonoideae</taxon>
        <taxon>Manihoteae</taxon>
        <taxon>Manihot</taxon>
    </lineage>
</organism>
<gene>
    <name evidence="1" type="ORF">MANES_06G003650v8</name>
</gene>
<dbReference type="EMBL" id="CM004392">
    <property type="protein sequence ID" value="KAG8651598.1"/>
    <property type="molecule type" value="Genomic_DNA"/>
</dbReference>
<dbReference type="Proteomes" id="UP000091857">
    <property type="component" value="Chromosome 6"/>
</dbReference>
<accession>A0ACB7HFY9</accession>
<proteinExistence type="predicted"/>
<protein>
    <submittedName>
        <fullName evidence="1">Uncharacterized protein</fullName>
    </submittedName>
</protein>
<comment type="caution">
    <text evidence="1">The sequence shown here is derived from an EMBL/GenBank/DDBJ whole genome shotgun (WGS) entry which is preliminary data.</text>
</comment>
<evidence type="ECO:0000313" key="1">
    <source>
        <dbReference type="EMBL" id="KAG8651598.1"/>
    </source>
</evidence>
<reference evidence="2" key="1">
    <citation type="journal article" date="2016" name="Nat. Biotechnol.">
        <title>Sequencing wild and cultivated cassava and related species reveals extensive interspecific hybridization and genetic diversity.</title>
        <authorList>
            <person name="Bredeson J.V."/>
            <person name="Lyons J.B."/>
            <person name="Prochnik S.E."/>
            <person name="Wu G.A."/>
            <person name="Ha C.M."/>
            <person name="Edsinger-Gonzales E."/>
            <person name="Grimwood J."/>
            <person name="Schmutz J."/>
            <person name="Rabbi I.Y."/>
            <person name="Egesi C."/>
            <person name="Nauluvula P."/>
            <person name="Lebot V."/>
            <person name="Ndunguru J."/>
            <person name="Mkamilo G."/>
            <person name="Bart R.S."/>
            <person name="Setter T.L."/>
            <person name="Gleadow R.M."/>
            <person name="Kulakow P."/>
            <person name="Ferguson M.E."/>
            <person name="Rounsley S."/>
            <person name="Rokhsar D.S."/>
        </authorList>
    </citation>
    <scope>NUCLEOTIDE SEQUENCE [LARGE SCALE GENOMIC DNA]</scope>
    <source>
        <strain evidence="2">cv. AM560-2</strain>
    </source>
</reference>
<sequence length="111" mass="12317">MAPVLHVKPATAAKVREAVNLKDETSIRNVRQAEILPLPINTYGVTLLLLSPQLTRQLSSKEKLSQKSSSFAHSHTAPFEADVLSSLSSHCSMICKEMNLGEFLYPRVDKR</sequence>